<dbReference type="NCBIfam" id="NF033545">
    <property type="entry name" value="transpos_IS630"/>
    <property type="match status" value="1"/>
</dbReference>
<dbReference type="InterPro" id="IPR009057">
    <property type="entry name" value="Homeodomain-like_sf"/>
</dbReference>
<feature type="domain" description="Tc1-like transposase DDE" evidence="2">
    <location>
        <begin position="230"/>
        <end position="349"/>
    </location>
</feature>
<accession>A0ABY4CKE5</accession>
<evidence type="ECO:0000259" key="2">
    <source>
        <dbReference type="Pfam" id="PF13358"/>
    </source>
</evidence>
<evidence type="ECO:0000313" key="4">
    <source>
        <dbReference type="Proteomes" id="UP000830167"/>
    </source>
</evidence>
<protein>
    <submittedName>
        <fullName evidence="3">IS630 family transposase</fullName>
    </submittedName>
</protein>
<dbReference type="InterPro" id="IPR012337">
    <property type="entry name" value="RNaseH-like_sf"/>
</dbReference>
<dbReference type="EMBL" id="CP089291">
    <property type="protein sequence ID" value="UOF90988.1"/>
    <property type="molecule type" value="Genomic_DNA"/>
</dbReference>
<organism evidence="3 4">
    <name type="scientific">Fodinisporobacter ferrooxydans</name>
    <dbReference type="NCBI Taxonomy" id="2901836"/>
    <lineage>
        <taxon>Bacteria</taxon>
        <taxon>Bacillati</taxon>
        <taxon>Bacillota</taxon>
        <taxon>Bacilli</taxon>
        <taxon>Bacillales</taxon>
        <taxon>Alicyclobacillaceae</taxon>
        <taxon>Fodinisporobacter</taxon>
    </lineage>
</organism>
<evidence type="ECO:0000313" key="3">
    <source>
        <dbReference type="EMBL" id="UOF90988.1"/>
    </source>
</evidence>
<dbReference type="InterPro" id="IPR036397">
    <property type="entry name" value="RNaseH_sf"/>
</dbReference>
<gene>
    <name evidence="3" type="ORF">LSG31_01520</name>
</gene>
<dbReference type="SUPFAM" id="SSF46689">
    <property type="entry name" value="Homeodomain-like"/>
    <property type="match status" value="1"/>
</dbReference>
<dbReference type="InterPro" id="IPR038717">
    <property type="entry name" value="Tc1-like_DDE_dom"/>
</dbReference>
<feature type="domain" description="RNA polymerase sigma factor 70 region 4 type 2" evidence="1">
    <location>
        <begin position="33"/>
        <end position="70"/>
    </location>
</feature>
<dbReference type="SUPFAM" id="SSF53098">
    <property type="entry name" value="Ribonuclease H-like"/>
    <property type="match status" value="1"/>
</dbReference>
<keyword evidence="4" id="KW-1185">Reference proteome</keyword>
<dbReference type="RefSeq" id="WP_347437682.1">
    <property type="nucleotide sequence ID" value="NZ_CP089291.1"/>
</dbReference>
<sequence length="377" mass="43253">MARSKKAALLLSEEDKQYLQKICNSRTEQVRRVERATILLHYADGMSSPQIAKRMGISVPNTDTCIKKALLFGVRQALEDFKRSGRPVELTPEARAWIVSLACQKPKELGYSYELWTMSLLAQHVRQHAMAEGHPSAARMAKGTVSRILSSHDLKPHKVSYYVERRDPDFDTKRAQVLHVYQQVEWKIENDNFQMSCDVVVSYDEKPGIQAIGTTSLDLPPVPGEHPTISRDYEYVRHGTVTLMAAIDLVSGEVLGSVVDRHRSREFVDFLKMLDTHYEPDLRIQVVLDNHSAHTSKETRAYLDTVPNRFEFVFTPKHGSWLNVIETFFSKMSRSFLRGIRVASKEELKERIELYLKEINANPIPFRWKYGMESAAK</sequence>
<name>A0ABY4CKE5_9BACL</name>
<dbReference type="Pfam" id="PF13358">
    <property type="entry name" value="DDE_3"/>
    <property type="match status" value="1"/>
</dbReference>
<dbReference type="Proteomes" id="UP000830167">
    <property type="component" value="Chromosome"/>
</dbReference>
<dbReference type="Pfam" id="PF08281">
    <property type="entry name" value="Sigma70_r4_2"/>
    <property type="match status" value="1"/>
</dbReference>
<dbReference type="Gene3D" id="3.30.420.10">
    <property type="entry name" value="Ribonuclease H-like superfamily/Ribonuclease H"/>
    <property type="match status" value="1"/>
</dbReference>
<reference evidence="3" key="1">
    <citation type="submission" date="2021-12" db="EMBL/GenBank/DDBJ databases">
        <title>Alicyclobacillaceae gen. nov., sp. nov., isolated from chalcocite enrichment system.</title>
        <authorList>
            <person name="Jiang Z."/>
        </authorList>
    </citation>
    <scope>NUCLEOTIDE SEQUENCE</scope>
    <source>
        <strain evidence="3">MYW30-H2</strain>
    </source>
</reference>
<dbReference type="InterPro" id="IPR047655">
    <property type="entry name" value="Transpos_IS630-like"/>
</dbReference>
<evidence type="ECO:0000259" key="1">
    <source>
        <dbReference type="Pfam" id="PF08281"/>
    </source>
</evidence>
<dbReference type="InterPro" id="IPR013249">
    <property type="entry name" value="RNA_pol_sigma70_r4_t2"/>
</dbReference>
<proteinExistence type="predicted"/>